<dbReference type="Pfam" id="PF00534">
    <property type="entry name" value="Glycos_transf_1"/>
    <property type="match status" value="1"/>
</dbReference>
<comment type="caution">
    <text evidence="3">The sequence shown here is derived from an EMBL/GenBank/DDBJ whole genome shotgun (WGS) entry which is preliminary data.</text>
</comment>
<dbReference type="Gene3D" id="3.40.50.2000">
    <property type="entry name" value="Glycogen Phosphorylase B"/>
    <property type="match status" value="2"/>
</dbReference>
<evidence type="ECO:0000259" key="1">
    <source>
        <dbReference type="Pfam" id="PF00534"/>
    </source>
</evidence>
<feature type="domain" description="Glycosyltransferase subfamily 4-like N-terminal" evidence="2">
    <location>
        <begin position="34"/>
        <end position="203"/>
    </location>
</feature>
<evidence type="ECO:0008006" key="5">
    <source>
        <dbReference type="Google" id="ProtNLM"/>
    </source>
</evidence>
<dbReference type="InterPro" id="IPR001296">
    <property type="entry name" value="Glyco_trans_1"/>
</dbReference>
<dbReference type="InterPro" id="IPR050194">
    <property type="entry name" value="Glycosyltransferase_grp1"/>
</dbReference>
<feature type="domain" description="Glycosyl transferase family 1" evidence="1">
    <location>
        <begin position="216"/>
        <end position="372"/>
    </location>
</feature>
<dbReference type="CDD" id="cd03801">
    <property type="entry name" value="GT4_PimA-like"/>
    <property type="match status" value="1"/>
</dbReference>
<dbReference type="Pfam" id="PF13439">
    <property type="entry name" value="Glyco_transf_4"/>
    <property type="match status" value="1"/>
</dbReference>
<dbReference type="PANTHER" id="PTHR45947">
    <property type="entry name" value="SULFOQUINOVOSYL TRANSFERASE SQD2"/>
    <property type="match status" value="1"/>
</dbReference>
<dbReference type="InterPro" id="IPR028098">
    <property type="entry name" value="Glyco_trans_4-like_N"/>
</dbReference>
<proteinExistence type="predicted"/>
<dbReference type="Proteomes" id="UP000239089">
    <property type="component" value="Unassembled WGS sequence"/>
</dbReference>
<evidence type="ECO:0000313" key="3">
    <source>
        <dbReference type="EMBL" id="PPQ32727.1"/>
    </source>
</evidence>
<dbReference type="EMBL" id="NHSJ01000035">
    <property type="protein sequence ID" value="PPQ32727.1"/>
    <property type="molecule type" value="Genomic_DNA"/>
</dbReference>
<reference evidence="3 4" key="1">
    <citation type="journal article" date="2018" name="Arch. Microbiol.">
        <title>New insights into the metabolic potential of the phototrophic purple bacterium Rhodopila globiformis DSM 161(T) from its draft genome sequence and evidence for a vanadium-dependent nitrogenase.</title>
        <authorList>
            <person name="Imhoff J.F."/>
            <person name="Rahn T."/>
            <person name="Kunzel S."/>
            <person name="Neulinger S.C."/>
        </authorList>
    </citation>
    <scope>NUCLEOTIDE SEQUENCE [LARGE SCALE GENOMIC DNA]</scope>
    <source>
        <strain evidence="3 4">DSM 16996</strain>
    </source>
</reference>
<dbReference type="SUPFAM" id="SSF53756">
    <property type="entry name" value="UDP-Glycosyltransferase/glycogen phosphorylase"/>
    <property type="match status" value="1"/>
</dbReference>
<evidence type="ECO:0000259" key="2">
    <source>
        <dbReference type="Pfam" id="PF13439"/>
    </source>
</evidence>
<dbReference type="OrthoDB" id="9807414at2"/>
<protein>
    <recommendedName>
        <fullName evidence="5">Glycosyltransferase subfamily 4-like N-terminal domain-containing protein</fullName>
    </recommendedName>
</protein>
<name>A0A2S6NDQ2_9HYPH</name>
<dbReference type="PANTHER" id="PTHR45947:SF3">
    <property type="entry name" value="SULFOQUINOVOSYL TRANSFERASE SQD2"/>
    <property type="match status" value="1"/>
</dbReference>
<dbReference type="RefSeq" id="WP_104506663.1">
    <property type="nucleotide sequence ID" value="NZ_JACIGC010000021.1"/>
</dbReference>
<evidence type="ECO:0000313" key="4">
    <source>
        <dbReference type="Proteomes" id="UP000239089"/>
    </source>
</evidence>
<keyword evidence="4" id="KW-1185">Reference proteome</keyword>
<dbReference type="AlphaFoldDB" id="A0A2S6NDQ2"/>
<organism evidence="3 4">
    <name type="scientific">Rhodoblastus sphagnicola</name>
    <dbReference type="NCBI Taxonomy" id="333368"/>
    <lineage>
        <taxon>Bacteria</taxon>
        <taxon>Pseudomonadati</taxon>
        <taxon>Pseudomonadota</taxon>
        <taxon>Alphaproteobacteria</taxon>
        <taxon>Hyphomicrobiales</taxon>
        <taxon>Rhodoblastaceae</taxon>
        <taxon>Rhodoblastus</taxon>
    </lineage>
</organism>
<accession>A0A2S6NDQ2</accession>
<dbReference type="GO" id="GO:0016757">
    <property type="term" value="F:glycosyltransferase activity"/>
    <property type="evidence" value="ECO:0007669"/>
    <property type="project" value="InterPro"/>
</dbReference>
<sequence>MQDVVSINRSRLHAVRVSKPLRIVHFSGICFGITGLETFLWHLCAAQKRAGLVPSIVLDVNGREELRAIAKDRGVTLHPLPLRQGLELRLPQKVGGALMRMRRIKMLVDLLRKSDVLHIHEGVIALDAFLAARIAGVGAIIVTHHGTLAFHKAYWKRQKALSFWLEKRWASRIVLPYEAAAGDFVAAGVAKDRVSIVPFCVDENHFAGLAAEPEPGKLTLVIAARLVAGKGHLDLIAAIAQIASRFPGLRLLIAGDGPMRPEIEAKIAESGLGRIIEFRGGVDHSDMPELLRCAHLMVLPSAMFGETFPLCLLEGMALGLPAIGTRWFGIQDIIVDGETGILVEPHDVMALARAIERFLTEPGFYSRARRNALARFNARYTSTTVADAYSRFYEAERLRDPKRTGYEIVDSIR</sequence>
<gene>
    <name evidence="3" type="ORF">CCR94_04370</name>
</gene>